<evidence type="ECO:0000313" key="3">
    <source>
        <dbReference type="EMBL" id="GAA4603804.1"/>
    </source>
</evidence>
<dbReference type="Gene3D" id="3.10.580.10">
    <property type="entry name" value="CBS-domain"/>
    <property type="match status" value="1"/>
</dbReference>
<dbReference type="InterPro" id="IPR006669">
    <property type="entry name" value="MgtE_transporter"/>
</dbReference>
<evidence type="ECO:0000313" key="4">
    <source>
        <dbReference type="Proteomes" id="UP001500212"/>
    </source>
</evidence>
<dbReference type="EMBL" id="BAABHJ010000003">
    <property type="protein sequence ID" value="GAA4603804.1"/>
    <property type="molecule type" value="Genomic_DNA"/>
</dbReference>
<dbReference type="Gene3D" id="1.25.60.10">
    <property type="entry name" value="MgtE N-terminal domain-like"/>
    <property type="match status" value="1"/>
</dbReference>
<dbReference type="PANTHER" id="PTHR43773:SF1">
    <property type="entry name" value="MAGNESIUM TRANSPORTER MGTE"/>
    <property type="match status" value="1"/>
</dbReference>
<name>A0ABP8TBV3_9ACTN</name>
<evidence type="ECO:0000259" key="2">
    <source>
        <dbReference type="PROSITE" id="PS51371"/>
    </source>
</evidence>
<dbReference type="Pfam" id="PF00571">
    <property type="entry name" value="CBS"/>
    <property type="match status" value="2"/>
</dbReference>
<comment type="caution">
    <text evidence="3">The sequence shown here is derived from an EMBL/GenBank/DDBJ whole genome shotgun (WGS) entry which is preliminary data.</text>
</comment>
<dbReference type="Proteomes" id="UP001500212">
    <property type="component" value="Unassembled WGS sequence"/>
</dbReference>
<keyword evidence="1" id="KW-0129">CBS domain</keyword>
<dbReference type="InterPro" id="IPR000644">
    <property type="entry name" value="CBS_dom"/>
</dbReference>
<dbReference type="SMART" id="SM00924">
    <property type="entry name" value="MgtE_N"/>
    <property type="match status" value="1"/>
</dbReference>
<feature type="domain" description="CBS" evidence="2">
    <location>
        <begin position="320"/>
        <end position="383"/>
    </location>
</feature>
<dbReference type="PANTHER" id="PTHR43773">
    <property type="entry name" value="MAGNESIUM TRANSPORTER MGTE"/>
    <property type="match status" value="1"/>
</dbReference>
<feature type="domain" description="CBS" evidence="2">
    <location>
        <begin position="384"/>
        <end position="446"/>
    </location>
</feature>
<reference evidence="4" key="1">
    <citation type="journal article" date="2019" name="Int. J. Syst. Evol. Microbiol.">
        <title>The Global Catalogue of Microorganisms (GCM) 10K type strain sequencing project: providing services to taxonomists for standard genome sequencing and annotation.</title>
        <authorList>
            <consortium name="The Broad Institute Genomics Platform"/>
            <consortium name="The Broad Institute Genome Sequencing Center for Infectious Disease"/>
            <person name="Wu L."/>
            <person name="Ma J."/>
        </authorList>
    </citation>
    <scope>NUCLEOTIDE SEQUENCE [LARGE SCALE GENOMIC DNA]</scope>
    <source>
        <strain evidence="4">JCM 17938</strain>
    </source>
</reference>
<evidence type="ECO:0000256" key="1">
    <source>
        <dbReference type="PROSITE-ProRule" id="PRU00703"/>
    </source>
</evidence>
<dbReference type="SMART" id="SM00116">
    <property type="entry name" value="CBS"/>
    <property type="match status" value="2"/>
</dbReference>
<dbReference type="CDD" id="cd04606">
    <property type="entry name" value="CBS_pair_Mg_transporter"/>
    <property type="match status" value="1"/>
</dbReference>
<dbReference type="InterPro" id="IPR038076">
    <property type="entry name" value="MgtE_N_sf"/>
</dbReference>
<dbReference type="InterPro" id="IPR046342">
    <property type="entry name" value="CBS_dom_sf"/>
</dbReference>
<gene>
    <name evidence="3" type="ORF">GCM10023195_12740</name>
</gene>
<dbReference type="Pfam" id="PF03448">
    <property type="entry name" value="MgtE_N"/>
    <property type="match status" value="1"/>
</dbReference>
<dbReference type="InterPro" id="IPR006668">
    <property type="entry name" value="Mg_transptr_MgtE_intracell_dom"/>
</dbReference>
<dbReference type="SUPFAM" id="SSF158791">
    <property type="entry name" value="MgtE N-terminal domain-like"/>
    <property type="match status" value="1"/>
</dbReference>
<sequence length="449" mass="49533">MGRQGLLAAVPRAVRQRYGPRNGRLTRTRSVRQALISLAGLVGRPVVNQAGQQIGRLVDLVARWNGRETYPVVTGLVVQVGRRRSWVPYEVVERVEPQAVTLRSARLDLREFEERPGEVALATHVLDHQLVDIEGVRVVRPSDLYLTPVEDRLRLVGMDTGLGALARRLCPGLWRSRAIPEQVIDWSDVQAFGSAAGRGGARLAAPRTELRRLHPAELADLLEDLGRTERRELLDLVGPDHAADALEEMRPDQLEELLTEADPGQAAGLVARMEPDEAAEALRDLDSERRSHLLDRLPEQTRSAVRALLARQEDCAGGLMTTTMIRVRPERTVAQVRDVLAAEGVHIADIDAVAVVDENGRLLDDVTLGELLLAEPGSTLGELVGPPWPITVRPEASPAEVATRLAESRRLSVLVVDDEERPLGRILADDVVDMLLPERGRFHFPRVLS</sequence>
<dbReference type="SUPFAM" id="SSF50346">
    <property type="entry name" value="PRC-barrel domain"/>
    <property type="match status" value="1"/>
</dbReference>
<dbReference type="InterPro" id="IPR011033">
    <property type="entry name" value="PRC_barrel-like_sf"/>
</dbReference>
<accession>A0ABP8TBV3</accession>
<proteinExistence type="predicted"/>
<dbReference type="SUPFAM" id="SSF54631">
    <property type="entry name" value="CBS-domain pair"/>
    <property type="match status" value="1"/>
</dbReference>
<dbReference type="PROSITE" id="PS51371">
    <property type="entry name" value="CBS"/>
    <property type="match status" value="2"/>
</dbReference>
<protein>
    <submittedName>
        <fullName evidence="3">CBS domain-containing protein</fullName>
    </submittedName>
</protein>
<keyword evidence="4" id="KW-1185">Reference proteome</keyword>
<organism evidence="3 4">
    <name type="scientific">Actinoallomurus liliacearum</name>
    <dbReference type="NCBI Taxonomy" id="1080073"/>
    <lineage>
        <taxon>Bacteria</taxon>
        <taxon>Bacillati</taxon>
        <taxon>Actinomycetota</taxon>
        <taxon>Actinomycetes</taxon>
        <taxon>Streptosporangiales</taxon>
        <taxon>Thermomonosporaceae</taxon>
        <taxon>Actinoallomurus</taxon>
    </lineage>
</organism>